<feature type="coiled-coil region" evidence="6">
    <location>
        <begin position="2693"/>
        <end position="2720"/>
    </location>
</feature>
<name>A0A8B9FPE8_9PSIT</name>
<evidence type="ECO:0000256" key="6">
    <source>
        <dbReference type="SAM" id="Coils"/>
    </source>
</evidence>
<feature type="coiled-coil region" evidence="6">
    <location>
        <begin position="2884"/>
        <end position="2925"/>
    </location>
</feature>
<keyword evidence="3" id="KW-0597">Phosphoprotein</keyword>
<feature type="coiled-coil region" evidence="6">
    <location>
        <begin position="3004"/>
        <end position="3054"/>
    </location>
</feature>
<feature type="domain" description="Pericentrin/AKAP-450 centrosomal targeting" evidence="8">
    <location>
        <begin position="3214"/>
        <end position="3295"/>
    </location>
</feature>
<feature type="region of interest" description="Disordered" evidence="7">
    <location>
        <begin position="19"/>
        <end position="41"/>
    </location>
</feature>
<evidence type="ECO:0000256" key="7">
    <source>
        <dbReference type="SAM" id="MobiDB-lite"/>
    </source>
</evidence>
<feature type="coiled-coil region" evidence="6">
    <location>
        <begin position="1576"/>
        <end position="1617"/>
    </location>
</feature>
<evidence type="ECO:0000313" key="10">
    <source>
        <dbReference type="Proteomes" id="UP000694522"/>
    </source>
</evidence>
<dbReference type="GO" id="GO:0005737">
    <property type="term" value="C:cytoplasm"/>
    <property type="evidence" value="ECO:0007669"/>
    <property type="project" value="UniProtKB-ARBA"/>
</dbReference>
<keyword evidence="10" id="KW-1185">Reference proteome</keyword>
<feature type="coiled-coil region" evidence="6">
    <location>
        <begin position="307"/>
        <end position="375"/>
    </location>
</feature>
<feature type="coiled-coil region" evidence="6">
    <location>
        <begin position="1851"/>
        <end position="1899"/>
    </location>
</feature>
<dbReference type="InterPro" id="IPR019528">
    <property type="entry name" value="PACT_domain"/>
</dbReference>
<dbReference type="PANTHER" id="PTHR44981">
    <property type="entry name" value="PERICENTRIN-LIKE PROTEIN, ISOFORM F"/>
    <property type="match status" value="1"/>
</dbReference>
<dbReference type="InterPro" id="IPR028745">
    <property type="entry name" value="AKAP9/Pericentrin"/>
</dbReference>
<keyword evidence="5" id="KW-0206">Cytoskeleton</keyword>
<evidence type="ECO:0000256" key="3">
    <source>
        <dbReference type="ARBA" id="ARBA00022553"/>
    </source>
</evidence>
<feature type="coiled-coil region" evidence="6">
    <location>
        <begin position="154"/>
        <end position="263"/>
    </location>
</feature>
<sequence length="3425" mass="398072">VVKQWIFFAYFRQRKAKGDNVQSQKKTTKRKGSSVHPHDLPQEEYALAAQGAGKGREGRAGDANLLEHKAGDTNLLECKSEDTNLLESYAEGTNLLEGKAGDTNLLEIYFMHTVRLVSEFCHQLSYDSFCVQVNEVLRSTSPGKNEVLEAQQQMSLFQNRIREQNAHLEMLREKAHDLEVQLESSQKIEELKAEIKDKVENQQKLEEERKEQIALIKKVHEREHDREISELITRHEEEMEKLRAELNKEKQLLLDELRQQMAATHKAEIEQAQLQSQTLHSLELEALRLSLNNMHTSQLELTQSNFRKEKETALMELREMLNDKRAQEVAILQSRHQLEWERIKEQCLKEKEDLNSKHEQELVDQRKKIELEMEEKHTQALEALKRDWELESDMHLKNTVEELSGKHQTEMVELQKTLEIELEKVKAELGHLSLENEQSKIKCIELEEQHQLAITELQQQLQAEHNQLLENMKMKSQEKEENLQKELEKLQVLHEELKTHSQEEVRHLWSQLDSTRANRQELSELKEQLLARASQVEEIEHLKQEFEQQRQQRKSEHEAELEQLRLYFEKKLRVAEENYREELALLHQRLQELKDYSLSELEISQDQAGDTSSSVSVFEEAAEKERKDTFVQLNQQLERHQEELACLQVQLKEQHRCELDSLRSSLALQYKEDLMKMKMDLSDKYRTEIEEMKRKHCLELEQLRAQLSEEHLKEITKLHLRSAQDAARQVEMEVAERVSVLEEEHKAKLSLLNSEEQRIAELLEEIERLKEEITKQKDSSVQNEKHLIEEMEKIKHEMAEDHKNELREAREEVQKIETMYKEKESKWKCESEDQRIQAEEKLSLLRVELQNRGEYEKQKLQKEFEIREAEMNQLQVHQAARILELEKLVKEQQNSLQQLEDSLASAQAVQKAQEQYDADLQAAKALMAKEMEKATLCLQEECALKLMEAQTKFMEEHKAMTQKFTTEQEILLQELKKKHADELELQSQQLQEKHKQQILSLTTEFQTKHQAETEALKSTLENKQQIQLEACIAELQTKHQAQIEELEAKHLSNLDSLESSYLSEIQNIRDEHSRALEKLQLQHTEQLHEKDKMGQARLDQEIEMLKLKHADKLELSQNKLKIELATLHMEKLKAMAVETEAAHKDELSTALENQRRLLEEEKRLALDILREEVLNMEDKHRKALQELQDLHETEMKKHKEEYSRELEKELGKLKAQHEHEQKMYASASASEVETARTALLAQFEEVKLKQQLQFQEEIELLKCQSEVLLEQQIAQLKEEFEAEKKASLHDKEQMLIQEREKAQAAHQKEQEMLSAQLQENTAIITQLEKAVELLNHRMEETNSELETLLERRDRENLEGGNLVAMLRSDIEQSKEERKKLQESYQHVLKLLMEMVKATVAVEDLISSKVGLCLDDSVSFGDSRESHSIMEEMGFMQYFKAKEKHHLEKVDELLDETLTEDNQLSAVTDEGSELSQHLCESVFAKPELACENEEMILKTCRRLHTAVERLLELVTESTKQLEKMHENQAQFEEEFSRQNQETAQVVSQHKELLECLGEESKAKNQLALELHKAEGIIEGYVAEKAALEEALNLKEESERHLIVELENMRERFQELTQEQAILGLLKEVEYLAKEKLDLQCQAEKDHSNLRSQMKVLEVELEEQLHSNQDLATQLLEVAELKQQIQVLEKQLKNQRQFMDEQAIEREHERDDFQQEIQKLEERLKLSAKLQTSGKPREYRVESLQAEIKQKMDDYNKLLLEKEQNDQEITARDKEIEKLVAQIGELKHSGTEVSKTVHCLEQQLQKMKKVETELKQDKEALQQQQYNNLIQISALQSKLDEARHRVPGDSSAAPVLKEQLEAEQEALQSKEREIASLLDQLEQYKENLISKNEEILQLNLQLEMQEKLSTSSISQLQLENAHLKDLTKLHEKQNQDLGISESSTLSLPQALLEEKNQEIDHLNEQMRRLQHELENTLEDKVVEDQKAEIEELRSLVEHLRSDQERLRKDKEEEVEQLHGVIEKLQKELAQLGPVCHEVSDNQDDLYQLALGKPVENLQNELKKGLLDWQGDIDPNRRNILLLSKVRELQEEAELISAAREALQHQLEEKESQFKLEVEILEKKCQKLRESSEQHVAELTSLRTQYSALQEEHSLFQSHFSQREAEARATSSRLQELEDIVREREANILEKSRQMKRMADQREADTTELQYLREKAAELQAELEKRDASQAQDVYSLQLEVSRLDSQVQALSQKKIVYQREINELQCSTTKLKDQIKAYVKELEALQLERGELISQLESYKPREQHDQEEICLPETLCKRERKGIALKRGTEELEELEANVDQPLDKDEVVFDSKTHNLNPRTPIKQSQEKTLIRESDAINNSEEKQDLKKRCQQMLESHQTPDAPKHNLNIGKVNLTDFQEFSAGMASWGSPEVMRKHDMSMEVQPVLTPFSEVESTDLEMMHTRSSIQEDNSGLLGYPNLYENSSDEAAVGVGRKSPAFSESTYSVDDNQDMEKKILVTDNLTLTPSDLQDDVRSRASAVDEMSDGYGSNTSSNFAAKLKQKLQRSEHLDASFMAYLQYRGMFPDFMESAREKEILSPQLKTVLKMVYEESRKILALSECPFDFRELKNVHQTQVAMEGCQKEGLALLDAIQSLKDYLGKVADRGDKEEQRQMVVEHLFSSDRNSLLSEIQDLRAQLRMTHLQNQEKLQQLQETLTNAEEIGSKREHHLRRKVELLEYKLQEEKSIVSDLHSTLSEEQKRASETCDLLNQEKAALKSELSESKQENGRLQKSLEELQREMNQLRSELDKKEKALTTALEDLKAEHLKQRELQDLFEDQQLQHKKTEYEKTKALEELQAALEVQLMQKSQLAVSLEHEQTVSDNLRKELQIEHSRCEALLAQEQAELSELQKNLDAEKNRSLELLNSLNHERVLTEQLSARVKEGASCQYRESLLEQAFVRELQAQLEEERSRSMELAAVIEKMHQKAIRSKRQLEAEVQMCCEETQKEREVNDKLRAMLESLQAQKQEQNLEKQHQRDEQRIKELQGTVAILEQSLLSPSHQQELSCTSKKDRNVKQAMTKETEKPHLQQQQQQLEKIRQQLLSVAVHLNEFIDKTVDKTINDWPVSSDEAVASLLQTLKELKSDLLSPPASQIRSTCDTNSIQELERESWQQERNSLQKALKQAESELAKASAGIANKPLVETSSPKLQRLYRKYLRAESFRKALVYQKKYLLLLLGGFQDCEQATLSLIARMGIYPSPADLQLSGSRSRPFTKFRCAARAIIAISRLKFLVKKWNKVGRKSTQAETIAHSTGGYIAPSARTEVLDELQPPAMSSPPTRDSGLRPRTSSTRLGTPCARASHHLPRSSGSEKSLVPTEDPERSLTEYIHRLEVIQQRLGGMQPGENNLFPCFLPCSSYIACNTCSM</sequence>
<protein>
    <submittedName>
        <fullName evidence="9">Pericentrin</fullName>
    </submittedName>
</protein>
<feature type="coiled-coil region" evidence="6">
    <location>
        <begin position="1795"/>
        <end position="1825"/>
    </location>
</feature>
<feature type="coiled-coil region" evidence="6">
    <location>
        <begin position="3160"/>
        <end position="3194"/>
    </location>
</feature>
<dbReference type="GO" id="GO:0005813">
    <property type="term" value="C:centrosome"/>
    <property type="evidence" value="ECO:0007669"/>
    <property type="project" value="UniProtKB-SubCell"/>
</dbReference>
<feature type="coiled-coil region" evidence="6">
    <location>
        <begin position="1324"/>
        <end position="1390"/>
    </location>
</feature>
<dbReference type="GO" id="GO:0007165">
    <property type="term" value="P:signal transduction"/>
    <property type="evidence" value="ECO:0007669"/>
    <property type="project" value="InterPro"/>
</dbReference>
<feature type="coiled-coil region" evidence="6">
    <location>
        <begin position="973"/>
        <end position="1000"/>
    </location>
</feature>
<dbReference type="GO" id="GO:0060090">
    <property type="term" value="F:molecular adaptor activity"/>
    <property type="evidence" value="ECO:0007669"/>
    <property type="project" value="InterPro"/>
</dbReference>
<comment type="subcellular location">
    <subcellularLocation>
        <location evidence="1">Cytoplasm</location>
        <location evidence="1">Cytoskeleton</location>
        <location evidence="1">Microtubule organizing center</location>
        <location evidence="1">Centrosome</location>
    </subcellularLocation>
</comment>
<feature type="coiled-coil region" evidence="6">
    <location>
        <begin position="623"/>
        <end position="657"/>
    </location>
</feature>
<feature type="region of interest" description="Disordered" evidence="7">
    <location>
        <begin position="3329"/>
        <end position="3380"/>
    </location>
</feature>
<dbReference type="Ensembl" id="ENSACOT00000013416.1">
    <property type="protein sequence ID" value="ENSACOP00000012960.1"/>
    <property type="gene ID" value="ENSACOG00000008926.1"/>
</dbReference>
<evidence type="ECO:0000259" key="8">
    <source>
        <dbReference type="Pfam" id="PF10495"/>
    </source>
</evidence>
<feature type="coiled-coil region" evidence="6">
    <location>
        <begin position="857"/>
        <end position="909"/>
    </location>
</feature>
<feature type="coiled-coil region" evidence="6">
    <location>
        <begin position="2083"/>
        <end position="2293"/>
    </location>
</feature>
<keyword evidence="2" id="KW-0963">Cytoplasm</keyword>
<evidence type="ECO:0000256" key="5">
    <source>
        <dbReference type="ARBA" id="ARBA00023212"/>
    </source>
</evidence>
<reference evidence="9" key="2">
    <citation type="submission" date="2025-09" db="UniProtKB">
        <authorList>
            <consortium name="Ensembl"/>
        </authorList>
    </citation>
    <scope>IDENTIFICATION</scope>
</reference>
<feature type="coiled-coil region" evidence="6">
    <location>
        <begin position="745"/>
        <end position="826"/>
    </location>
</feature>
<proteinExistence type="predicted"/>
<accession>A0A8B9FPE8</accession>
<feature type="coiled-coil region" evidence="6">
    <location>
        <begin position="1144"/>
        <end position="1223"/>
    </location>
</feature>
<evidence type="ECO:0000256" key="4">
    <source>
        <dbReference type="ARBA" id="ARBA00023054"/>
    </source>
</evidence>
<dbReference type="Proteomes" id="UP000694522">
    <property type="component" value="Unplaced"/>
</dbReference>
<dbReference type="Pfam" id="PF10495">
    <property type="entry name" value="PACT_coil_coil"/>
    <property type="match status" value="1"/>
</dbReference>
<feature type="coiled-coil region" evidence="6">
    <location>
        <begin position="1669"/>
        <end position="1763"/>
    </location>
</feature>
<feature type="coiled-coil region" evidence="6">
    <location>
        <begin position="2757"/>
        <end position="2823"/>
    </location>
</feature>
<reference evidence="9" key="1">
    <citation type="submission" date="2025-08" db="UniProtKB">
        <authorList>
            <consortium name="Ensembl"/>
        </authorList>
    </citation>
    <scope>IDENTIFICATION</scope>
</reference>
<evidence type="ECO:0000256" key="1">
    <source>
        <dbReference type="ARBA" id="ARBA00004300"/>
    </source>
</evidence>
<evidence type="ECO:0000256" key="2">
    <source>
        <dbReference type="ARBA" id="ARBA00022490"/>
    </source>
</evidence>
<evidence type="ECO:0000313" key="9">
    <source>
        <dbReference type="Ensembl" id="ENSACOP00000012960.1"/>
    </source>
</evidence>
<dbReference type="PANTHER" id="PTHR44981:SF3">
    <property type="entry name" value="PERICENTRIN"/>
    <property type="match status" value="1"/>
</dbReference>
<keyword evidence="4 6" id="KW-0175">Coiled coil</keyword>
<organism evidence="9 10">
    <name type="scientific">Amazona collaria</name>
    <name type="common">yellow-billed parrot</name>
    <dbReference type="NCBI Taxonomy" id="241587"/>
    <lineage>
        <taxon>Eukaryota</taxon>
        <taxon>Metazoa</taxon>
        <taxon>Chordata</taxon>
        <taxon>Craniata</taxon>
        <taxon>Vertebrata</taxon>
        <taxon>Euteleostomi</taxon>
        <taxon>Archelosauria</taxon>
        <taxon>Archosauria</taxon>
        <taxon>Dinosauria</taxon>
        <taxon>Saurischia</taxon>
        <taxon>Theropoda</taxon>
        <taxon>Coelurosauria</taxon>
        <taxon>Aves</taxon>
        <taxon>Neognathae</taxon>
        <taxon>Neoaves</taxon>
        <taxon>Telluraves</taxon>
        <taxon>Australaves</taxon>
        <taxon>Psittaciformes</taxon>
        <taxon>Psittacidae</taxon>
        <taxon>Amazona</taxon>
    </lineage>
</organism>
<feature type="coiled-coil region" evidence="6">
    <location>
        <begin position="415"/>
        <end position="596"/>
    </location>
</feature>
<feature type="coiled-coil region" evidence="6">
    <location>
        <begin position="1506"/>
        <end position="1540"/>
    </location>
</feature>
<feature type="coiled-coil region" evidence="6">
    <location>
        <begin position="1950"/>
        <end position="2025"/>
    </location>
</feature>